<evidence type="ECO:0000259" key="12">
    <source>
        <dbReference type="Pfam" id="PF00155"/>
    </source>
</evidence>
<dbReference type="InterPro" id="IPR005861">
    <property type="entry name" value="HisP_aminotrans"/>
</dbReference>
<sequence>MQAEAPAQGEVRPRKVLDRLKPYSPGKPIWEVQRELGLERVVKLASNENPLGPSPGALEAIQAALPDIHRYPDTQSVLLKEALAQELQLRTEQLVVTNGGDELITLLSETFLEPGDEIVAPSPTFSEYEFGAHLMDARVVSVPLAEGFRYEAASLLAAVNERTKLVWLCSPNNPTGTYMPRQELERLLAGLPQGVLLVYDAAYCHYTAAEDYTDGLEFVRAGRPVIVLQTFSKAYGLAGIRVGFGAAPEAIIRRIMQVKEPFNVNALAQTAAAAALSDKEHVLRSRALNAQGRERLYAGLDQLGLAYTRSMSNFVLVELGARAHELFRALMAKGVIVRYGDIWGLPRHIRVSIGTEEENIFFLECLEQVLQESR</sequence>
<dbReference type="InterPro" id="IPR015424">
    <property type="entry name" value="PyrdxlP-dep_Trfase"/>
</dbReference>
<evidence type="ECO:0000313" key="14">
    <source>
        <dbReference type="Proteomes" id="UP000450917"/>
    </source>
</evidence>
<dbReference type="CDD" id="cd00609">
    <property type="entry name" value="AAT_like"/>
    <property type="match status" value="1"/>
</dbReference>
<dbReference type="HAMAP" id="MF_01023">
    <property type="entry name" value="HisC_aminotrans_2"/>
    <property type="match status" value="1"/>
</dbReference>
<keyword evidence="5 11" id="KW-0032">Aminotransferase</keyword>
<dbReference type="InterPro" id="IPR004839">
    <property type="entry name" value="Aminotransferase_I/II_large"/>
</dbReference>
<dbReference type="Pfam" id="PF00155">
    <property type="entry name" value="Aminotran_1_2"/>
    <property type="match status" value="1"/>
</dbReference>
<keyword evidence="8 11" id="KW-0663">Pyridoxal phosphate</keyword>
<organism evidence="13 14">
    <name type="scientific">Paenibacillus validus</name>
    <dbReference type="NCBI Taxonomy" id="44253"/>
    <lineage>
        <taxon>Bacteria</taxon>
        <taxon>Bacillati</taxon>
        <taxon>Bacillota</taxon>
        <taxon>Bacilli</taxon>
        <taxon>Bacillales</taxon>
        <taxon>Paenibacillaceae</taxon>
        <taxon>Paenibacillus</taxon>
    </lineage>
</organism>
<protein>
    <recommendedName>
        <fullName evidence="11">Histidinol-phosphate aminotransferase</fullName>
        <ecNumber evidence="11">2.6.1.9</ecNumber>
    </recommendedName>
    <alternativeName>
        <fullName evidence="11">Imidazole acetol-phosphate transaminase</fullName>
    </alternativeName>
</protein>
<accession>A0A7X2ZDD5</accession>
<evidence type="ECO:0000313" key="13">
    <source>
        <dbReference type="EMBL" id="MUG72076.1"/>
    </source>
</evidence>
<dbReference type="InterPro" id="IPR015422">
    <property type="entry name" value="PyrdxlP-dep_Trfase_small"/>
</dbReference>
<evidence type="ECO:0000256" key="3">
    <source>
        <dbReference type="ARBA" id="ARBA00007970"/>
    </source>
</evidence>
<feature type="domain" description="Aminotransferase class I/classII large" evidence="12">
    <location>
        <begin position="40"/>
        <end position="359"/>
    </location>
</feature>
<dbReference type="Gene3D" id="3.40.640.10">
    <property type="entry name" value="Type I PLP-dependent aspartate aminotransferase-like (Major domain)"/>
    <property type="match status" value="1"/>
</dbReference>
<evidence type="ECO:0000256" key="2">
    <source>
        <dbReference type="ARBA" id="ARBA00005011"/>
    </source>
</evidence>
<dbReference type="SUPFAM" id="SSF53383">
    <property type="entry name" value="PLP-dependent transferases"/>
    <property type="match status" value="1"/>
</dbReference>
<keyword evidence="6 11" id="KW-0028">Amino-acid biosynthesis</keyword>
<dbReference type="PROSITE" id="PS00599">
    <property type="entry name" value="AA_TRANSFER_CLASS_2"/>
    <property type="match status" value="1"/>
</dbReference>
<dbReference type="NCBIfam" id="TIGR01141">
    <property type="entry name" value="hisC"/>
    <property type="match status" value="1"/>
</dbReference>
<feature type="modified residue" description="N6-(pyridoxal phosphate)lysine" evidence="11">
    <location>
        <position position="233"/>
    </location>
</feature>
<evidence type="ECO:0000256" key="8">
    <source>
        <dbReference type="ARBA" id="ARBA00022898"/>
    </source>
</evidence>
<evidence type="ECO:0000256" key="4">
    <source>
        <dbReference type="ARBA" id="ARBA00011738"/>
    </source>
</evidence>
<proteinExistence type="inferred from homology"/>
<dbReference type="Proteomes" id="UP000450917">
    <property type="component" value="Unassembled WGS sequence"/>
</dbReference>
<evidence type="ECO:0000256" key="11">
    <source>
        <dbReference type="HAMAP-Rule" id="MF_01023"/>
    </source>
</evidence>
<gene>
    <name evidence="11" type="primary">hisC</name>
    <name evidence="13" type="ORF">GNP93_15495</name>
</gene>
<dbReference type="GO" id="GO:0004400">
    <property type="term" value="F:histidinol-phosphate transaminase activity"/>
    <property type="evidence" value="ECO:0007669"/>
    <property type="project" value="UniProtKB-UniRule"/>
</dbReference>
<dbReference type="AlphaFoldDB" id="A0A7X2ZDD5"/>
<evidence type="ECO:0000256" key="6">
    <source>
        <dbReference type="ARBA" id="ARBA00022605"/>
    </source>
</evidence>
<dbReference type="InterPro" id="IPR015421">
    <property type="entry name" value="PyrdxlP-dep_Trfase_major"/>
</dbReference>
<evidence type="ECO:0000256" key="10">
    <source>
        <dbReference type="ARBA" id="ARBA00047481"/>
    </source>
</evidence>
<dbReference type="EMBL" id="WNZX01000012">
    <property type="protein sequence ID" value="MUG72076.1"/>
    <property type="molecule type" value="Genomic_DNA"/>
</dbReference>
<keyword evidence="9 11" id="KW-0368">Histidine biosynthesis</keyword>
<keyword evidence="7 11" id="KW-0808">Transferase</keyword>
<evidence type="ECO:0000256" key="9">
    <source>
        <dbReference type="ARBA" id="ARBA00023102"/>
    </source>
</evidence>
<keyword evidence="14" id="KW-1185">Reference proteome</keyword>
<comment type="catalytic activity">
    <reaction evidence="10 11">
        <text>L-histidinol phosphate + 2-oxoglutarate = 3-(imidazol-4-yl)-2-oxopropyl phosphate + L-glutamate</text>
        <dbReference type="Rhea" id="RHEA:23744"/>
        <dbReference type="ChEBI" id="CHEBI:16810"/>
        <dbReference type="ChEBI" id="CHEBI:29985"/>
        <dbReference type="ChEBI" id="CHEBI:57766"/>
        <dbReference type="ChEBI" id="CHEBI:57980"/>
        <dbReference type="EC" id="2.6.1.9"/>
    </reaction>
</comment>
<dbReference type="GO" id="GO:0000105">
    <property type="term" value="P:L-histidine biosynthetic process"/>
    <property type="evidence" value="ECO:0007669"/>
    <property type="project" value="UniProtKB-UniRule"/>
</dbReference>
<comment type="cofactor">
    <cofactor evidence="1 11">
        <name>pyridoxal 5'-phosphate</name>
        <dbReference type="ChEBI" id="CHEBI:597326"/>
    </cofactor>
</comment>
<dbReference type="EC" id="2.6.1.9" evidence="11"/>
<reference evidence="13 14" key="1">
    <citation type="submission" date="2019-11" db="EMBL/GenBank/DDBJ databases">
        <title>Draft genome sequences of five Paenibacillus species of dairy origin.</title>
        <authorList>
            <person name="Olajide A.M."/>
            <person name="Chen S."/>
            <person name="Lapointe G."/>
        </authorList>
    </citation>
    <scope>NUCLEOTIDE SEQUENCE [LARGE SCALE GENOMIC DNA]</scope>
    <source>
        <strain evidence="13 14">2CS3</strain>
    </source>
</reference>
<comment type="similarity">
    <text evidence="3 11">Belongs to the class-II pyridoxal-phosphate-dependent aminotransferase family. Histidinol-phosphate aminotransferase subfamily.</text>
</comment>
<dbReference type="Gene3D" id="3.90.1150.10">
    <property type="entry name" value="Aspartate Aminotransferase, domain 1"/>
    <property type="match status" value="1"/>
</dbReference>
<comment type="pathway">
    <text evidence="2 11">Amino-acid biosynthesis; L-histidine biosynthesis; L-histidine from 5-phospho-alpha-D-ribose 1-diphosphate: step 7/9.</text>
</comment>
<dbReference type="InterPro" id="IPR050106">
    <property type="entry name" value="HistidinolP_aminotransfase"/>
</dbReference>
<dbReference type="UniPathway" id="UPA00031">
    <property type="reaction ID" value="UER00012"/>
</dbReference>
<evidence type="ECO:0000256" key="1">
    <source>
        <dbReference type="ARBA" id="ARBA00001933"/>
    </source>
</evidence>
<evidence type="ECO:0000256" key="7">
    <source>
        <dbReference type="ARBA" id="ARBA00022679"/>
    </source>
</evidence>
<name>A0A7X2ZDD5_9BACL</name>
<dbReference type="InterPro" id="IPR001917">
    <property type="entry name" value="Aminotrans_II_pyridoxalP_BS"/>
</dbReference>
<dbReference type="PANTHER" id="PTHR43643">
    <property type="entry name" value="HISTIDINOL-PHOSPHATE AMINOTRANSFERASE 2"/>
    <property type="match status" value="1"/>
</dbReference>
<comment type="subunit">
    <text evidence="4 11">Homodimer.</text>
</comment>
<comment type="caution">
    <text evidence="13">The sequence shown here is derived from an EMBL/GenBank/DDBJ whole genome shotgun (WGS) entry which is preliminary data.</text>
</comment>
<dbReference type="PANTHER" id="PTHR43643:SF6">
    <property type="entry name" value="HISTIDINOL-PHOSPHATE AMINOTRANSFERASE"/>
    <property type="match status" value="1"/>
</dbReference>
<dbReference type="GO" id="GO:0030170">
    <property type="term" value="F:pyridoxal phosphate binding"/>
    <property type="evidence" value="ECO:0007669"/>
    <property type="project" value="InterPro"/>
</dbReference>
<evidence type="ECO:0000256" key="5">
    <source>
        <dbReference type="ARBA" id="ARBA00022576"/>
    </source>
</evidence>